<evidence type="ECO:0000313" key="2">
    <source>
        <dbReference type="Proteomes" id="UP000069940"/>
    </source>
</evidence>
<dbReference type="PANTHER" id="PTHR33053:SF9">
    <property type="entry name" value="AGAP000105-PA"/>
    <property type="match status" value="1"/>
</dbReference>
<dbReference type="PANTHER" id="PTHR33053">
    <property type="entry name" value="PROTEIN, PUTATIVE-RELATED"/>
    <property type="match status" value="1"/>
</dbReference>
<name>A0ABM1ZLB5_AEDAL</name>
<accession>A0ABM1ZLB5</accession>
<keyword evidence="2" id="KW-1185">Reference proteome</keyword>
<dbReference type="Proteomes" id="UP000069940">
    <property type="component" value="Unassembled WGS sequence"/>
</dbReference>
<proteinExistence type="predicted"/>
<organism evidence="1 2">
    <name type="scientific">Aedes albopictus</name>
    <name type="common">Asian tiger mosquito</name>
    <name type="synonym">Stegomyia albopicta</name>
    <dbReference type="NCBI Taxonomy" id="7160"/>
    <lineage>
        <taxon>Eukaryota</taxon>
        <taxon>Metazoa</taxon>
        <taxon>Ecdysozoa</taxon>
        <taxon>Arthropoda</taxon>
        <taxon>Hexapoda</taxon>
        <taxon>Insecta</taxon>
        <taxon>Pterygota</taxon>
        <taxon>Neoptera</taxon>
        <taxon>Endopterygota</taxon>
        <taxon>Diptera</taxon>
        <taxon>Nematocera</taxon>
        <taxon>Culicoidea</taxon>
        <taxon>Culicidae</taxon>
        <taxon>Culicinae</taxon>
        <taxon>Aedini</taxon>
        <taxon>Aedes</taxon>
        <taxon>Stegomyia</taxon>
    </lineage>
</organism>
<sequence>MIAGIFFGNNKPKKVEEFLTPFVEEILPIMENGLILNNHKLTVNIRSVICDAPARAFVKGVVNFNSMNGCLKCCTLGEYSKEFRTTVFPHTTADSRTDHDFRKKVYGKHHQEYKIRRDGKIVRTPVETPFLKLPINMIEDFIVSDSLHLLHLGVMKRLLLAYRDGHNNLTKWSKSTVDNISDVLKLIKLPMEIHRSVRGMDYVNHWKASEFGSFLNYIGIVVLKKFLNDEHYINFVRLFCAVTICSTKYYQKYLPVAKMLFIEFIAKYHKLFGSVTSNIHNLSHIVEEVESKGPLPSISTYPFENHLYQIKKQVRSGNHPLPQIINRMTERDNHCTVKPSDNEIYPLLKEPSKNHESMYLRISINPNFTLRSTLADRWFLSKNDEIIAMDFADSSGIYGHKMTSRLSHLFEDPLTSNCIHVYQTNESLTFQNRKLYPISSIFCKLVVVVMADSTVFIPLVHTLPSDIEMR</sequence>
<dbReference type="GeneID" id="134284060"/>
<evidence type="ECO:0008006" key="3">
    <source>
        <dbReference type="Google" id="ProtNLM"/>
    </source>
</evidence>
<dbReference type="RefSeq" id="XP_062698267.1">
    <property type="nucleotide sequence ID" value="XM_062842283.1"/>
</dbReference>
<protein>
    <recommendedName>
        <fullName evidence="3">Transposase domain-containing protein</fullName>
    </recommendedName>
</protein>
<dbReference type="EnsemblMetazoa" id="AALFPA23_019590.R28821">
    <property type="protein sequence ID" value="AALFPA23_019590.P28821"/>
    <property type="gene ID" value="AALFPA23_019590"/>
</dbReference>
<evidence type="ECO:0000313" key="1">
    <source>
        <dbReference type="EnsemblMetazoa" id="AALFPA23_019590.P28821"/>
    </source>
</evidence>
<reference evidence="2" key="1">
    <citation type="journal article" date="2015" name="Proc. Natl. Acad. Sci. U.S.A.">
        <title>Genome sequence of the Asian Tiger mosquito, Aedes albopictus, reveals insights into its biology, genetics, and evolution.</title>
        <authorList>
            <person name="Chen X.G."/>
            <person name="Jiang X."/>
            <person name="Gu J."/>
            <person name="Xu M."/>
            <person name="Wu Y."/>
            <person name="Deng Y."/>
            <person name="Zhang C."/>
            <person name="Bonizzoni M."/>
            <person name="Dermauw W."/>
            <person name="Vontas J."/>
            <person name="Armbruster P."/>
            <person name="Huang X."/>
            <person name="Yang Y."/>
            <person name="Zhang H."/>
            <person name="He W."/>
            <person name="Peng H."/>
            <person name="Liu Y."/>
            <person name="Wu K."/>
            <person name="Chen J."/>
            <person name="Lirakis M."/>
            <person name="Topalis P."/>
            <person name="Van Leeuwen T."/>
            <person name="Hall A.B."/>
            <person name="Jiang X."/>
            <person name="Thorpe C."/>
            <person name="Mueller R.L."/>
            <person name="Sun C."/>
            <person name="Waterhouse R.M."/>
            <person name="Yan G."/>
            <person name="Tu Z.J."/>
            <person name="Fang X."/>
            <person name="James A.A."/>
        </authorList>
    </citation>
    <scope>NUCLEOTIDE SEQUENCE [LARGE SCALE GENOMIC DNA]</scope>
    <source>
        <strain evidence="2">Foshan</strain>
    </source>
</reference>
<reference evidence="1" key="2">
    <citation type="submission" date="2025-05" db="UniProtKB">
        <authorList>
            <consortium name="EnsemblMetazoa"/>
        </authorList>
    </citation>
    <scope>IDENTIFICATION</scope>
    <source>
        <strain evidence="1">Foshan</strain>
    </source>
</reference>